<comment type="catalytic activity">
    <reaction evidence="12 14">
        <text>hydrolysis of (1-&gt;4)-alpha-D-glucosidic linkage in 4-alpha-D-[(1-&gt;4)-alpha-D-glucanosyl]n trehalose to yield trehalose and (1-&gt;4)-alpha-D-glucan.</text>
        <dbReference type="EC" id="3.2.1.141"/>
    </reaction>
</comment>
<evidence type="ECO:0000259" key="15">
    <source>
        <dbReference type="SMART" id="SM00642"/>
    </source>
</evidence>
<dbReference type="Gene3D" id="2.60.40.10">
    <property type="entry name" value="Immunoglobulins"/>
    <property type="match status" value="1"/>
</dbReference>
<evidence type="ECO:0000256" key="12">
    <source>
        <dbReference type="ARBA" id="ARBA00034013"/>
    </source>
</evidence>
<dbReference type="Pfam" id="PF02922">
    <property type="entry name" value="CBM_48"/>
    <property type="match status" value="1"/>
</dbReference>
<evidence type="ECO:0000256" key="3">
    <source>
        <dbReference type="ARBA" id="ARBA00008061"/>
    </source>
</evidence>
<evidence type="ECO:0000256" key="10">
    <source>
        <dbReference type="ARBA" id="ARBA00032057"/>
    </source>
</evidence>
<dbReference type="NCBIfam" id="TIGR02402">
    <property type="entry name" value="trehalose_TreZ"/>
    <property type="match status" value="1"/>
</dbReference>
<dbReference type="CDD" id="cd11325">
    <property type="entry name" value="AmyAc_GTHase"/>
    <property type="match status" value="1"/>
</dbReference>
<dbReference type="InterPro" id="IPR044901">
    <property type="entry name" value="Trehalose_TreZ_E-set_sf"/>
</dbReference>
<dbReference type="Proteomes" id="UP001595904">
    <property type="component" value="Unassembled WGS sequence"/>
</dbReference>
<evidence type="ECO:0000256" key="2">
    <source>
        <dbReference type="ARBA" id="ARBA00005199"/>
    </source>
</evidence>
<dbReference type="Pfam" id="PF11941">
    <property type="entry name" value="DUF3459"/>
    <property type="match status" value="1"/>
</dbReference>
<dbReference type="Gene3D" id="3.20.20.80">
    <property type="entry name" value="Glycosidases"/>
    <property type="match status" value="1"/>
</dbReference>
<dbReference type="SMART" id="SM00642">
    <property type="entry name" value="Aamy"/>
    <property type="match status" value="1"/>
</dbReference>
<evidence type="ECO:0000313" key="17">
    <source>
        <dbReference type="Proteomes" id="UP001595904"/>
    </source>
</evidence>
<evidence type="ECO:0000313" key="16">
    <source>
        <dbReference type="EMBL" id="MFC4314823.1"/>
    </source>
</evidence>
<evidence type="ECO:0000256" key="7">
    <source>
        <dbReference type="ARBA" id="ARBA00022801"/>
    </source>
</evidence>
<dbReference type="EMBL" id="JBHSDU010000015">
    <property type="protein sequence ID" value="MFC4314823.1"/>
    <property type="molecule type" value="Genomic_DNA"/>
</dbReference>
<keyword evidence="9 14" id="KW-0326">Glycosidase</keyword>
<keyword evidence="17" id="KW-1185">Reference proteome</keyword>
<accession>A0ABV8T733</accession>
<comment type="caution">
    <text evidence="16">The sequence shown here is derived from an EMBL/GenBank/DDBJ whole genome shotgun (WGS) entry which is preliminary data.</text>
</comment>
<dbReference type="PANTHER" id="PTHR43651">
    <property type="entry name" value="1,4-ALPHA-GLUCAN-BRANCHING ENZYME"/>
    <property type="match status" value="1"/>
</dbReference>
<protein>
    <recommendedName>
        <fullName evidence="5 13">Malto-oligosyltrehalose trehalohydrolase</fullName>
        <shortName evidence="14">MTHase</shortName>
        <ecNumber evidence="4 13">3.2.1.141</ecNumber>
    </recommendedName>
    <alternativeName>
        <fullName evidence="11 14">4-alpha-D-((1-&gt;4)-alpha-D-glucano)trehalose trehalohydrolase</fullName>
    </alternativeName>
    <alternativeName>
        <fullName evidence="10 14">Maltooligosyl trehalose trehalohydrolase</fullName>
    </alternativeName>
</protein>
<evidence type="ECO:0000256" key="14">
    <source>
        <dbReference type="PIRNR" id="PIRNR006337"/>
    </source>
</evidence>
<evidence type="ECO:0000256" key="1">
    <source>
        <dbReference type="ARBA" id="ARBA00004496"/>
    </source>
</evidence>
<dbReference type="InterPro" id="IPR013783">
    <property type="entry name" value="Ig-like_fold"/>
</dbReference>
<organism evidence="16 17">
    <name type="scientific">Steroidobacter flavus</name>
    <dbReference type="NCBI Taxonomy" id="1842136"/>
    <lineage>
        <taxon>Bacteria</taxon>
        <taxon>Pseudomonadati</taxon>
        <taxon>Pseudomonadota</taxon>
        <taxon>Gammaproteobacteria</taxon>
        <taxon>Steroidobacterales</taxon>
        <taxon>Steroidobacteraceae</taxon>
        <taxon>Steroidobacter</taxon>
    </lineage>
</organism>
<dbReference type="GO" id="GO:0033942">
    <property type="term" value="F:4-alpha-D-(1-&gt;4)-alpha-D-glucanotrehalose trehalohydrolase activity"/>
    <property type="evidence" value="ECO:0007669"/>
    <property type="project" value="UniProtKB-EC"/>
</dbReference>
<dbReference type="Gene3D" id="1.10.10.760">
    <property type="entry name" value="E-set domains of sugar-utilizing enzymes"/>
    <property type="match status" value="1"/>
</dbReference>
<feature type="domain" description="Glycosyl hydrolase family 13 catalytic" evidence="15">
    <location>
        <begin position="92"/>
        <end position="468"/>
    </location>
</feature>
<evidence type="ECO:0000256" key="11">
    <source>
        <dbReference type="ARBA" id="ARBA00033284"/>
    </source>
</evidence>
<keyword evidence="6" id="KW-0963">Cytoplasm</keyword>
<dbReference type="InterPro" id="IPR022567">
    <property type="entry name" value="DUF3459"/>
</dbReference>
<evidence type="ECO:0000256" key="13">
    <source>
        <dbReference type="NCBIfam" id="TIGR02402"/>
    </source>
</evidence>
<dbReference type="SUPFAM" id="SSF81296">
    <property type="entry name" value="E set domains"/>
    <property type="match status" value="1"/>
</dbReference>
<dbReference type="EC" id="3.2.1.141" evidence="4 13"/>
<dbReference type="InterPro" id="IPR004193">
    <property type="entry name" value="Glyco_hydro_13_N"/>
</dbReference>
<proteinExistence type="inferred from homology"/>
<comment type="similarity">
    <text evidence="3 14">Belongs to the glycosyl hydrolase 13 family.</text>
</comment>
<comment type="pathway">
    <text evidence="2 14">Glycan biosynthesis; trehalose biosynthesis.</text>
</comment>
<keyword evidence="8" id="KW-0119">Carbohydrate metabolism</keyword>
<gene>
    <name evidence="16" type="primary">treZ</name>
    <name evidence="16" type="ORF">ACFPN2_37515</name>
</gene>
<dbReference type="PANTHER" id="PTHR43651:SF11">
    <property type="entry name" value="MALTO-OLIGOSYLTREHALOSE TREHALOHYDROLASE"/>
    <property type="match status" value="1"/>
</dbReference>
<dbReference type="InterPro" id="IPR006047">
    <property type="entry name" value="GH13_cat_dom"/>
</dbReference>
<dbReference type="InterPro" id="IPR017853">
    <property type="entry name" value="GH"/>
</dbReference>
<keyword evidence="7 14" id="KW-0378">Hydrolase</keyword>
<dbReference type="InterPro" id="IPR012768">
    <property type="entry name" value="Trehalose_TreZ"/>
</dbReference>
<dbReference type="RefSeq" id="WP_380606319.1">
    <property type="nucleotide sequence ID" value="NZ_JBHSDU010000015.1"/>
</dbReference>
<evidence type="ECO:0000256" key="9">
    <source>
        <dbReference type="ARBA" id="ARBA00023295"/>
    </source>
</evidence>
<evidence type="ECO:0000256" key="5">
    <source>
        <dbReference type="ARBA" id="ARBA00015938"/>
    </source>
</evidence>
<dbReference type="Pfam" id="PF00128">
    <property type="entry name" value="Alpha-amylase"/>
    <property type="match status" value="1"/>
</dbReference>
<dbReference type="SUPFAM" id="SSF51445">
    <property type="entry name" value="(Trans)glycosidases"/>
    <property type="match status" value="1"/>
</dbReference>
<evidence type="ECO:0000256" key="8">
    <source>
        <dbReference type="ARBA" id="ARBA00023277"/>
    </source>
</evidence>
<name>A0ABV8T733_9GAMM</name>
<dbReference type="PIRSF" id="PIRSF006337">
    <property type="entry name" value="Trehalose_TreZ"/>
    <property type="match status" value="1"/>
</dbReference>
<dbReference type="InterPro" id="IPR014756">
    <property type="entry name" value="Ig_E-set"/>
</dbReference>
<dbReference type="CDD" id="cd02853">
    <property type="entry name" value="E_set_MTHase_like_N"/>
    <property type="match status" value="1"/>
</dbReference>
<evidence type="ECO:0000256" key="4">
    <source>
        <dbReference type="ARBA" id="ARBA00012268"/>
    </source>
</evidence>
<sequence length="630" mass="70736">MSPSPPPELLGAVCTDDTAQFRVWAPEARRIDVIFEDGVHEPFPLTRDDGGYFSGATRTSARLYKYRVDDTGPWPDPCSRFQPHGVHGPSLLVDPDAFQWSDASWRGVGIERQVIYELHIGTFTPEGTFDAAATKLEYLRDLGVTVLEIMPIAECPGRWNWGYDGVQIYAPYHVYGDREALQRFVDRAHSLGLAVILDVVYNHLGPDGNYLGHFSPYYFSKRYRTEWGEPFNLDGEHNAGAREFLIGNACYWLREFHFDGFRLDATQSIFDASKTHLLAELTQRARAVTQPRRILFIAENEPQCSEHLLPVNAGGLGMDAMWNDDFHHSARVALTGSRDGYFHDYSGRAQELLSCVRRGFLYQGQWYGWQKKSRGAPLHDREAAACVIFLQNHDQVGNTATGLRIHSNAAPSSYRALVTLMLLAPQTPMLFMGQEFGASTTFTFFADHTEKLSHQVHAGRRQFLGQFRAYADPRLQASIADPRAERTFLESKLDWSECERNPPLLRLHRDLLRLRANDPTISRQNVAAIEGATLSEHSFALRWFDADHGDRLLIVNLGHELSNGSIAEPLLAPPRGSGWQVLWNSEAPEYGGLGGFEPVAEHGRGAWRIQAQCAVLLVAAPRIVLPEVPA</sequence>
<comment type="subcellular location">
    <subcellularLocation>
        <location evidence="1">Cytoplasm</location>
    </subcellularLocation>
</comment>
<reference evidence="17" key="1">
    <citation type="journal article" date="2019" name="Int. J. Syst. Evol. Microbiol.">
        <title>The Global Catalogue of Microorganisms (GCM) 10K type strain sequencing project: providing services to taxonomists for standard genome sequencing and annotation.</title>
        <authorList>
            <consortium name="The Broad Institute Genomics Platform"/>
            <consortium name="The Broad Institute Genome Sequencing Center for Infectious Disease"/>
            <person name="Wu L."/>
            <person name="Ma J."/>
        </authorList>
    </citation>
    <scope>NUCLEOTIDE SEQUENCE [LARGE SCALE GENOMIC DNA]</scope>
    <source>
        <strain evidence="17">CGMCC 1.10759</strain>
    </source>
</reference>
<evidence type="ECO:0000256" key="6">
    <source>
        <dbReference type="ARBA" id="ARBA00022490"/>
    </source>
</evidence>